<evidence type="ECO:0000313" key="2">
    <source>
        <dbReference type="Proteomes" id="UP000321621"/>
    </source>
</evidence>
<keyword evidence="2" id="KW-1185">Reference proteome</keyword>
<dbReference type="RefSeq" id="WP_147378269.1">
    <property type="nucleotide sequence ID" value="NZ_QXFI01000026.1"/>
</dbReference>
<comment type="caution">
    <text evidence="1">The sequence shown here is derived from an EMBL/GenBank/DDBJ whole genome shotgun (WGS) entry which is preliminary data.</text>
</comment>
<dbReference type="EMBL" id="VNWK01000026">
    <property type="protein sequence ID" value="TXJ93827.1"/>
    <property type="molecule type" value="Genomic_DNA"/>
</dbReference>
<dbReference type="PROSITE" id="PS51257">
    <property type="entry name" value="PROKAR_LIPOPROTEIN"/>
    <property type="match status" value="1"/>
</dbReference>
<sequence length="141" mass="16152">MKNKSLFLILIFVLFSCMRDRPLTDFDLSKINKIIISNRGYNGIPDMGDNAEITDLTEINNLIDLFKNSEQLADGIIASNKGYIKLKLQKTDGKNITISNFYSNNGQIILLEDDNGISRFRNDKFFEEVQNILIKKGVEHF</sequence>
<proteinExistence type="predicted"/>
<protein>
    <recommendedName>
        <fullName evidence="3">DUF4252 domain-containing protein</fullName>
    </recommendedName>
</protein>
<name>A0ABY3KGZ5_9FLAO</name>
<accession>A0ABY3KGZ5</accession>
<evidence type="ECO:0000313" key="1">
    <source>
        <dbReference type="EMBL" id="TXJ93827.1"/>
    </source>
</evidence>
<gene>
    <name evidence="1" type="ORF">FQ017_10390</name>
</gene>
<dbReference type="Proteomes" id="UP000321621">
    <property type="component" value="Unassembled WGS sequence"/>
</dbReference>
<evidence type="ECO:0008006" key="3">
    <source>
        <dbReference type="Google" id="ProtNLM"/>
    </source>
</evidence>
<organism evidence="1 2">
    <name type="scientific">Flagellimonas pelagia</name>
    <dbReference type="NCBI Taxonomy" id="2306998"/>
    <lineage>
        <taxon>Bacteria</taxon>
        <taxon>Pseudomonadati</taxon>
        <taxon>Bacteroidota</taxon>
        <taxon>Flavobacteriia</taxon>
        <taxon>Flavobacteriales</taxon>
        <taxon>Flavobacteriaceae</taxon>
        <taxon>Flagellimonas</taxon>
    </lineage>
</organism>
<reference evidence="1 2" key="1">
    <citation type="submission" date="2019-07" db="EMBL/GenBank/DDBJ databases">
        <title>Draft genome of two Muricauda strains isolated from deep sea.</title>
        <authorList>
            <person name="Sun C."/>
        </authorList>
    </citation>
    <scope>NUCLEOTIDE SEQUENCE [LARGE SCALE GENOMIC DNA]</scope>
    <source>
        <strain evidence="1 2">72</strain>
    </source>
</reference>